<name>A0A6G1H6H0_9PEZI</name>
<feature type="region of interest" description="Disordered" evidence="1">
    <location>
        <begin position="423"/>
        <end position="496"/>
    </location>
</feature>
<dbReference type="OrthoDB" id="3556832at2759"/>
<feature type="compositionally biased region" description="Low complexity" evidence="1">
    <location>
        <begin position="567"/>
        <end position="583"/>
    </location>
</feature>
<keyword evidence="3" id="KW-1185">Reference proteome</keyword>
<sequence>MPNFAGVNAKVHLLVCDLAKTTTTYLEQKKCENATKNAAIAEDALQTGRILQETHIADDGRRVQFLGEYMDMPFLIVQAGAELFKETKDEGIQVGSGKNVFQRSHIDRRGPVMSAPRMSASETASADSEQPIGKGIASKASQRRSSRHGSHTEYSVHGSTSQDEGSVSAQAIHPLLARKTYAPEVIPKALALQISLSRASFIKSAKPGNNRRQDIKIDVFFNGELSHSRYVAARVKEEDLKSVIFAGSRVEIMVERAWIICPKTQNPDGSLREGKKGTMQTANERWRDFGDALRKEADRYGVDRRGERAPLGQYLMALADMKMPKAVDGMQIKGGPKFGIVDVVLSYGEGKKLHAGTEYLTIPSRMADSHYRPPWKWDEQTLTENEEAEENRRAAVDEDTDGDVIMDEAGHSDGIRIQDFAAAGQTPTAESGSKARRQSLRSQEHAKATPGVTATTTLSSGHGAPTPAEQPRTASPDAVATPSTLPTPADTAHSSSISRVVLSSNQRVFKDVALSKPYHLKDAQSSNAATSSSAASSGQPLSNSSRGRIPDRPNFDAGISSTPPTPAESSPVVQRSPSQRRQSASNVTSSSPTRLTLTFKRGEKAKRRNSSQAASQASTPSSQAATPDSRRVAAPITSPPGTMGPPPNRPIAIPKSRARNRSNRNRNRKVSGGDYETFTYSEQVLAEHHPTHLCQDSAITYAEKVEQGDAVGVSGRLRRQSSGTGLEAKNKESLASADGSMNNAGLTDGSAGVLRQIRSERQGVFSAEGILFGVRFVVGTE</sequence>
<evidence type="ECO:0000313" key="3">
    <source>
        <dbReference type="Proteomes" id="UP000800041"/>
    </source>
</evidence>
<reference evidence="2" key="1">
    <citation type="journal article" date="2020" name="Stud. Mycol.">
        <title>101 Dothideomycetes genomes: a test case for predicting lifestyles and emergence of pathogens.</title>
        <authorList>
            <person name="Haridas S."/>
            <person name="Albert R."/>
            <person name="Binder M."/>
            <person name="Bloem J."/>
            <person name="Labutti K."/>
            <person name="Salamov A."/>
            <person name="Andreopoulos B."/>
            <person name="Baker S."/>
            <person name="Barry K."/>
            <person name="Bills G."/>
            <person name="Bluhm B."/>
            <person name="Cannon C."/>
            <person name="Castanera R."/>
            <person name="Culley D."/>
            <person name="Daum C."/>
            <person name="Ezra D."/>
            <person name="Gonzalez J."/>
            <person name="Henrissat B."/>
            <person name="Kuo A."/>
            <person name="Liang C."/>
            <person name="Lipzen A."/>
            <person name="Lutzoni F."/>
            <person name="Magnuson J."/>
            <person name="Mondo S."/>
            <person name="Nolan M."/>
            <person name="Ohm R."/>
            <person name="Pangilinan J."/>
            <person name="Park H.-J."/>
            <person name="Ramirez L."/>
            <person name="Alfaro M."/>
            <person name="Sun H."/>
            <person name="Tritt A."/>
            <person name="Yoshinaga Y."/>
            <person name="Zwiers L.-H."/>
            <person name="Turgeon B."/>
            <person name="Goodwin S."/>
            <person name="Spatafora J."/>
            <person name="Crous P."/>
            <person name="Grigoriev I."/>
        </authorList>
    </citation>
    <scope>NUCLEOTIDE SEQUENCE</scope>
    <source>
        <strain evidence="2">CBS 113979</strain>
    </source>
</reference>
<gene>
    <name evidence="2" type="ORF">K402DRAFT_28529</name>
</gene>
<evidence type="ECO:0000256" key="1">
    <source>
        <dbReference type="SAM" id="MobiDB-lite"/>
    </source>
</evidence>
<feature type="compositionally biased region" description="Acidic residues" evidence="1">
    <location>
        <begin position="397"/>
        <end position="406"/>
    </location>
</feature>
<organism evidence="2 3">
    <name type="scientific">Aulographum hederae CBS 113979</name>
    <dbReference type="NCBI Taxonomy" id="1176131"/>
    <lineage>
        <taxon>Eukaryota</taxon>
        <taxon>Fungi</taxon>
        <taxon>Dikarya</taxon>
        <taxon>Ascomycota</taxon>
        <taxon>Pezizomycotina</taxon>
        <taxon>Dothideomycetes</taxon>
        <taxon>Pleosporomycetidae</taxon>
        <taxon>Aulographales</taxon>
        <taxon>Aulographaceae</taxon>
    </lineage>
</organism>
<feature type="compositionally biased region" description="Low complexity" evidence="1">
    <location>
        <begin position="610"/>
        <end position="627"/>
    </location>
</feature>
<dbReference type="AlphaFoldDB" id="A0A6G1H6H0"/>
<protein>
    <submittedName>
        <fullName evidence="2">Uncharacterized protein</fullName>
    </submittedName>
</protein>
<dbReference type="EMBL" id="ML977148">
    <property type="protein sequence ID" value="KAF1988647.1"/>
    <property type="molecule type" value="Genomic_DNA"/>
</dbReference>
<feature type="compositionally biased region" description="Low complexity" evidence="1">
    <location>
        <begin position="524"/>
        <end position="545"/>
    </location>
</feature>
<accession>A0A6G1H6H0</accession>
<feature type="region of interest" description="Disordered" evidence="1">
    <location>
        <begin position="98"/>
        <end position="167"/>
    </location>
</feature>
<feature type="region of interest" description="Disordered" evidence="1">
    <location>
        <begin position="716"/>
        <end position="744"/>
    </location>
</feature>
<feature type="compositionally biased region" description="Basic residues" evidence="1">
    <location>
        <begin position="656"/>
        <end position="669"/>
    </location>
</feature>
<feature type="compositionally biased region" description="Polar residues" evidence="1">
    <location>
        <begin position="584"/>
        <end position="596"/>
    </location>
</feature>
<feature type="compositionally biased region" description="Polar residues" evidence="1">
    <location>
        <begin position="157"/>
        <end position="167"/>
    </location>
</feature>
<feature type="region of interest" description="Disordered" evidence="1">
    <location>
        <begin position="524"/>
        <end position="674"/>
    </location>
</feature>
<proteinExistence type="predicted"/>
<feature type="region of interest" description="Disordered" evidence="1">
    <location>
        <begin position="382"/>
        <end position="407"/>
    </location>
</feature>
<evidence type="ECO:0000313" key="2">
    <source>
        <dbReference type="EMBL" id="KAF1988647.1"/>
    </source>
</evidence>
<dbReference type="Proteomes" id="UP000800041">
    <property type="component" value="Unassembled WGS sequence"/>
</dbReference>